<dbReference type="Pfam" id="PF01951">
    <property type="entry name" value="Archease"/>
    <property type="match status" value="1"/>
</dbReference>
<feature type="domain" description="Archease" evidence="5">
    <location>
        <begin position="3"/>
        <end position="135"/>
    </location>
</feature>
<proteinExistence type="inferred from homology"/>
<keyword evidence="3" id="KW-0479">Metal-binding</keyword>
<sequence>MSYELIDHTADFGLHVKGNDASSLFVNAAHAMFDQITDTRWLKGIKTEHVRVKGNDWPDLMINWLRELLYLWTGKSLLVKAAVIDSLSKHQLSSTVKVDFFDPKHHEIKIEIKGVTYHQVLVRGEKEGWESKIFFNV</sequence>
<protein>
    <recommendedName>
        <fullName evidence="5">Archease domain-containing protein</fullName>
    </recommendedName>
</protein>
<evidence type="ECO:0000256" key="4">
    <source>
        <dbReference type="ARBA" id="ARBA00022837"/>
    </source>
</evidence>
<dbReference type="AlphaFoldDB" id="A0A0F9C0J4"/>
<evidence type="ECO:0000256" key="3">
    <source>
        <dbReference type="ARBA" id="ARBA00022723"/>
    </source>
</evidence>
<evidence type="ECO:0000256" key="2">
    <source>
        <dbReference type="ARBA" id="ARBA00022694"/>
    </source>
</evidence>
<dbReference type="EMBL" id="LAZR01038378">
    <property type="protein sequence ID" value="KKL19717.1"/>
    <property type="molecule type" value="Genomic_DNA"/>
</dbReference>
<dbReference type="Gene3D" id="3.55.10.10">
    <property type="entry name" value="Archease domain"/>
    <property type="match status" value="1"/>
</dbReference>
<dbReference type="GO" id="GO:0008033">
    <property type="term" value="P:tRNA processing"/>
    <property type="evidence" value="ECO:0007669"/>
    <property type="project" value="UniProtKB-KW"/>
</dbReference>
<dbReference type="SUPFAM" id="SSF69819">
    <property type="entry name" value="MTH1598-like"/>
    <property type="match status" value="1"/>
</dbReference>
<evidence type="ECO:0000313" key="6">
    <source>
        <dbReference type="EMBL" id="KKL19717.1"/>
    </source>
</evidence>
<keyword evidence="4" id="KW-0106">Calcium</keyword>
<dbReference type="PANTHER" id="PTHR12682:SF11">
    <property type="entry name" value="PROTEIN ARCHEASE"/>
    <property type="match status" value="1"/>
</dbReference>
<organism evidence="6">
    <name type="scientific">marine sediment metagenome</name>
    <dbReference type="NCBI Taxonomy" id="412755"/>
    <lineage>
        <taxon>unclassified sequences</taxon>
        <taxon>metagenomes</taxon>
        <taxon>ecological metagenomes</taxon>
    </lineage>
</organism>
<comment type="caution">
    <text evidence="6">The sequence shown here is derived from an EMBL/GenBank/DDBJ whole genome shotgun (WGS) entry which is preliminary data.</text>
</comment>
<dbReference type="InterPro" id="IPR036820">
    <property type="entry name" value="Archease_dom_sf"/>
</dbReference>
<evidence type="ECO:0000256" key="1">
    <source>
        <dbReference type="ARBA" id="ARBA00007963"/>
    </source>
</evidence>
<gene>
    <name evidence="6" type="ORF">LCGC14_2462700</name>
</gene>
<name>A0A0F9C0J4_9ZZZZ</name>
<evidence type="ECO:0000259" key="5">
    <source>
        <dbReference type="Pfam" id="PF01951"/>
    </source>
</evidence>
<dbReference type="InterPro" id="IPR002804">
    <property type="entry name" value="Archease"/>
</dbReference>
<reference evidence="6" key="1">
    <citation type="journal article" date="2015" name="Nature">
        <title>Complex archaea that bridge the gap between prokaryotes and eukaryotes.</title>
        <authorList>
            <person name="Spang A."/>
            <person name="Saw J.H."/>
            <person name="Jorgensen S.L."/>
            <person name="Zaremba-Niedzwiedzka K."/>
            <person name="Martijn J."/>
            <person name="Lind A.E."/>
            <person name="van Eijk R."/>
            <person name="Schleper C."/>
            <person name="Guy L."/>
            <person name="Ettema T.J."/>
        </authorList>
    </citation>
    <scope>NUCLEOTIDE SEQUENCE</scope>
</reference>
<dbReference type="PANTHER" id="PTHR12682">
    <property type="entry name" value="ARCHEASE"/>
    <property type="match status" value="1"/>
</dbReference>
<dbReference type="InterPro" id="IPR023572">
    <property type="entry name" value="Archease_dom"/>
</dbReference>
<keyword evidence="2" id="KW-0819">tRNA processing</keyword>
<accession>A0A0F9C0J4</accession>
<dbReference type="GO" id="GO:0046872">
    <property type="term" value="F:metal ion binding"/>
    <property type="evidence" value="ECO:0007669"/>
    <property type="project" value="UniProtKB-KW"/>
</dbReference>
<comment type="similarity">
    <text evidence="1">Belongs to the archease family.</text>
</comment>